<evidence type="ECO:0000256" key="4">
    <source>
        <dbReference type="ARBA" id="ARBA00022729"/>
    </source>
</evidence>
<dbReference type="InterPro" id="IPR030678">
    <property type="entry name" value="Peptide/Ni-bd"/>
</dbReference>
<evidence type="ECO:0000259" key="5">
    <source>
        <dbReference type="Pfam" id="PF00496"/>
    </source>
</evidence>
<evidence type="ECO:0000313" key="7">
    <source>
        <dbReference type="Proteomes" id="UP000315252"/>
    </source>
</evidence>
<evidence type="ECO:0000256" key="2">
    <source>
        <dbReference type="ARBA" id="ARBA00005695"/>
    </source>
</evidence>
<keyword evidence="7" id="KW-1185">Reference proteome</keyword>
<dbReference type="PROSITE" id="PS51318">
    <property type="entry name" value="TAT"/>
    <property type="match status" value="1"/>
</dbReference>
<dbReference type="Proteomes" id="UP000315252">
    <property type="component" value="Unassembled WGS sequence"/>
</dbReference>
<comment type="caution">
    <text evidence="6">The sequence shown here is derived from an EMBL/GenBank/DDBJ whole genome shotgun (WGS) entry which is preliminary data.</text>
</comment>
<dbReference type="GO" id="GO:0015833">
    <property type="term" value="P:peptide transport"/>
    <property type="evidence" value="ECO:0007669"/>
    <property type="project" value="TreeGrafter"/>
</dbReference>
<keyword evidence="4" id="KW-0732">Signal</keyword>
<dbReference type="Gene3D" id="3.40.190.10">
    <property type="entry name" value="Periplasmic binding protein-like II"/>
    <property type="match status" value="1"/>
</dbReference>
<dbReference type="OrthoDB" id="9803988at2"/>
<dbReference type="SUPFAM" id="SSF53850">
    <property type="entry name" value="Periplasmic binding protein-like II"/>
    <property type="match status" value="1"/>
</dbReference>
<reference evidence="6 7" key="1">
    <citation type="submission" date="2019-06" db="EMBL/GenBank/DDBJ databases">
        <title>Whole genome sequence for Rhodospirillaceae sp. R148.</title>
        <authorList>
            <person name="Wang G."/>
        </authorList>
    </citation>
    <scope>NUCLEOTIDE SEQUENCE [LARGE SCALE GENOMIC DNA]</scope>
    <source>
        <strain evidence="6 7">R148</strain>
    </source>
</reference>
<organism evidence="6 7">
    <name type="scientific">Denitrobaculum tricleocarpae</name>
    <dbReference type="NCBI Taxonomy" id="2591009"/>
    <lineage>
        <taxon>Bacteria</taxon>
        <taxon>Pseudomonadati</taxon>
        <taxon>Pseudomonadota</taxon>
        <taxon>Alphaproteobacteria</taxon>
        <taxon>Rhodospirillales</taxon>
        <taxon>Rhodospirillaceae</taxon>
        <taxon>Denitrobaculum</taxon>
    </lineage>
</organism>
<gene>
    <name evidence="6" type="ORF">FKG95_23000</name>
</gene>
<feature type="domain" description="Solute-binding protein family 5" evidence="5">
    <location>
        <begin position="98"/>
        <end position="448"/>
    </location>
</feature>
<evidence type="ECO:0000256" key="3">
    <source>
        <dbReference type="ARBA" id="ARBA00022448"/>
    </source>
</evidence>
<comment type="subcellular location">
    <subcellularLocation>
        <location evidence="1">Periplasm</location>
    </subcellularLocation>
</comment>
<evidence type="ECO:0000313" key="6">
    <source>
        <dbReference type="EMBL" id="TQV75783.1"/>
    </source>
</evidence>
<dbReference type="EMBL" id="VHSH01000009">
    <property type="protein sequence ID" value="TQV75783.1"/>
    <property type="molecule type" value="Genomic_DNA"/>
</dbReference>
<dbReference type="NCBIfam" id="TIGR01409">
    <property type="entry name" value="TAT_signal_seq"/>
    <property type="match status" value="1"/>
</dbReference>
<dbReference type="PANTHER" id="PTHR30290">
    <property type="entry name" value="PERIPLASMIC BINDING COMPONENT OF ABC TRANSPORTER"/>
    <property type="match status" value="1"/>
</dbReference>
<dbReference type="PIRSF" id="PIRSF002741">
    <property type="entry name" value="MppA"/>
    <property type="match status" value="1"/>
</dbReference>
<name>A0A545TEX6_9PROT</name>
<dbReference type="Gene3D" id="3.90.76.10">
    <property type="entry name" value="Dipeptide-binding Protein, Domain 1"/>
    <property type="match status" value="1"/>
</dbReference>
<dbReference type="InterPro" id="IPR000914">
    <property type="entry name" value="SBP_5_dom"/>
</dbReference>
<protein>
    <submittedName>
        <fullName evidence="6">ABC transporter substrate-binding protein</fullName>
    </submittedName>
</protein>
<evidence type="ECO:0000256" key="1">
    <source>
        <dbReference type="ARBA" id="ARBA00004418"/>
    </source>
</evidence>
<dbReference type="CDD" id="cd08503">
    <property type="entry name" value="PBP2_NikA_DppA_OppA_like_17"/>
    <property type="match status" value="1"/>
</dbReference>
<dbReference type="RefSeq" id="WP_142898771.1">
    <property type="nucleotide sequence ID" value="NZ_ML660060.1"/>
</dbReference>
<dbReference type="InterPro" id="IPR039424">
    <property type="entry name" value="SBP_5"/>
</dbReference>
<sequence length="529" mass="57562">MSDELKDLGMLVARGQVSRRDFLGRAAALGVAAPLATSLLSSTVLAAGPKKGGHLKLGMNGGTSADSLDPATFASSIPFTFGRVWGETLTETSPVDGKPVPVLAESWEASEDAKSWRFKIRKGVTFHNGKEMTADDVVATLLRHSDENAKSGALGVMKTIQGIKKDGDDGVLVTLDSGNADLPYMLSDYHLIIQPNGGNDDPAAGIATGPYKVSVNEPGVRYAAERYEGHWRPEVGHADSVEILVINDLTARMAALTSGQVHMINRVDPKTIGLLKRAPTVSIANTAGRGHYVFIMHTDKEPFTNVDLRLALKYAMNREQMVEQILRGYGTVGNDFPINGAYANFPDDIPQRTFDPDKAKFHFKKSGHDGAVLLRTSNAAFNGAEDAAVLFQQSCAQAGIEIEIKREPADGYWSNVWNVQPFCTSYWGGRPTQDQMYSVAYQTGADWNDTKWSRPAFDELLVAARAELDDARRKELYREMALMVRDDGGLILPMFNDFIAAVSNKVDGYVHDAGGEMSNGFAAIRAWLV</sequence>
<dbReference type="GO" id="GO:0043190">
    <property type="term" value="C:ATP-binding cassette (ABC) transporter complex"/>
    <property type="evidence" value="ECO:0007669"/>
    <property type="project" value="InterPro"/>
</dbReference>
<dbReference type="InterPro" id="IPR006311">
    <property type="entry name" value="TAT_signal"/>
</dbReference>
<dbReference type="PANTHER" id="PTHR30290:SF10">
    <property type="entry name" value="PERIPLASMIC OLIGOPEPTIDE-BINDING PROTEIN-RELATED"/>
    <property type="match status" value="1"/>
</dbReference>
<dbReference type="Pfam" id="PF00496">
    <property type="entry name" value="SBP_bac_5"/>
    <property type="match status" value="1"/>
</dbReference>
<keyword evidence="3" id="KW-0813">Transport</keyword>
<accession>A0A545TEX6</accession>
<proteinExistence type="inferred from homology"/>
<comment type="similarity">
    <text evidence="2">Belongs to the bacterial solute-binding protein 5 family.</text>
</comment>
<dbReference type="GO" id="GO:1904680">
    <property type="term" value="F:peptide transmembrane transporter activity"/>
    <property type="evidence" value="ECO:0007669"/>
    <property type="project" value="TreeGrafter"/>
</dbReference>
<dbReference type="InterPro" id="IPR019546">
    <property type="entry name" value="TAT_signal_bac_arc"/>
</dbReference>
<dbReference type="GO" id="GO:0030288">
    <property type="term" value="C:outer membrane-bounded periplasmic space"/>
    <property type="evidence" value="ECO:0007669"/>
    <property type="project" value="UniProtKB-ARBA"/>
</dbReference>
<dbReference type="AlphaFoldDB" id="A0A545TEX6"/>
<dbReference type="Gene3D" id="3.10.105.10">
    <property type="entry name" value="Dipeptide-binding Protein, Domain 3"/>
    <property type="match status" value="1"/>
</dbReference>